<reference evidence="3" key="1">
    <citation type="submission" date="2020-02" db="EMBL/GenBank/DDBJ databases">
        <authorList>
            <person name="Meier V. D."/>
        </authorList>
    </citation>
    <scope>NUCLEOTIDE SEQUENCE</scope>
    <source>
        <strain evidence="3">AVDCRST_MAG01</strain>
    </source>
</reference>
<feature type="non-terminal residue" evidence="3">
    <location>
        <position position="184"/>
    </location>
</feature>
<protein>
    <submittedName>
        <fullName evidence="3">Phosphopantothenoylcysteine decarboxylase / Phosphopantothenoylcysteine synthetase</fullName>
        <ecNumber evidence="3">4.1.1.36</ecNumber>
        <ecNumber evidence="3">6.3.2.5</ecNumber>
    </submittedName>
</protein>
<evidence type="ECO:0000256" key="1">
    <source>
        <dbReference type="SAM" id="Phobius"/>
    </source>
</evidence>
<accession>A0A6J4PI27</accession>
<organism evidence="3">
    <name type="scientific">uncultured Rubrobacteraceae bacterium</name>
    <dbReference type="NCBI Taxonomy" id="349277"/>
    <lineage>
        <taxon>Bacteria</taxon>
        <taxon>Bacillati</taxon>
        <taxon>Actinomycetota</taxon>
        <taxon>Rubrobacteria</taxon>
        <taxon>Rubrobacterales</taxon>
        <taxon>Rubrobacteraceae</taxon>
        <taxon>environmental samples</taxon>
    </lineage>
</organism>
<dbReference type="EC" id="6.3.2.5" evidence="3"/>
<dbReference type="InterPro" id="IPR003382">
    <property type="entry name" value="Flavoprotein"/>
</dbReference>
<dbReference type="PANTHER" id="PTHR14359">
    <property type="entry name" value="HOMO-OLIGOMERIC FLAVIN CONTAINING CYS DECARBOXYLASE FAMILY"/>
    <property type="match status" value="1"/>
</dbReference>
<dbReference type="AlphaFoldDB" id="A0A6J4PI27"/>
<dbReference type="GO" id="GO:0015937">
    <property type="term" value="P:coenzyme A biosynthetic process"/>
    <property type="evidence" value="ECO:0007669"/>
    <property type="project" value="TreeGrafter"/>
</dbReference>
<dbReference type="GO" id="GO:0004633">
    <property type="term" value="F:phosphopantothenoylcysteine decarboxylase activity"/>
    <property type="evidence" value="ECO:0007669"/>
    <property type="project" value="UniProtKB-EC"/>
</dbReference>
<keyword evidence="1" id="KW-1133">Transmembrane helix</keyword>
<keyword evidence="3" id="KW-0436">Ligase</keyword>
<dbReference type="InterPro" id="IPR036551">
    <property type="entry name" value="Flavin_trans-like"/>
</dbReference>
<dbReference type="Gene3D" id="3.40.50.1950">
    <property type="entry name" value="Flavin prenyltransferase-like"/>
    <property type="match status" value="1"/>
</dbReference>
<dbReference type="GO" id="GO:0071513">
    <property type="term" value="C:phosphopantothenoylcysteine decarboxylase complex"/>
    <property type="evidence" value="ECO:0007669"/>
    <property type="project" value="TreeGrafter"/>
</dbReference>
<dbReference type="PANTHER" id="PTHR14359:SF6">
    <property type="entry name" value="PHOSPHOPANTOTHENOYLCYSTEINE DECARBOXYLASE"/>
    <property type="match status" value="1"/>
</dbReference>
<feature type="domain" description="Flavoprotein" evidence="2">
    <location>
        <begin position="12"/>
        <end position="166"/>
    </location>
</feature>
<keyword evidence="3" id="KW-0456">Lyase</keyword>
<dbReference type="GO" id="GO:0004632">
    <property type="term" value="F:phosphopantothenate--cysteine ligase activity"/>
    <property type="evidence" value="ECO:0007669"/>
    <property type="project" value="UniProtKB-EC"/>
</dbReference>
<evidence type="ECO:0000313" key="3">
    <source>
        <dbReference type="EMBL" id="CAA9416902.1"/>
    </source>
</evidence>
<sequence>MNHPSGHRQIERLLVGVSGSAAVFNLLSYLVVLRETLTKEIRVIMTAAADDLLPATTVAYVCDGVFLDGPPGIERRPGHLELARWAEAFVILPASANVLGQAANGLAPNLLTTTILASAEPVIFCPNVNDAMWRKPAVQRNVETLCADGHLMIQPERARVYEVEAGEMQESWAMPDPERLAERL</sequence>
<dbReference type="EC" id="4.1.1.36" evidence="3"/>
<dbReference type="Pfam" id="PF02441">
    <property type="entry name" value="Flavoprotein"/>
    <property type="match status" value="1"/>
</dbReference>
<dbReference type="EMBL" id="CADCUW010000287">
    <property type="protein sequence ID" value="CAA9416902.1"/>
    <property type="molecule type" value="Genomic_DNA"/>
</dbReference>
<keyword evidence="1" id="KW-0812">Transmembrane</keyword>
<evidence type="ECO:0000259" key="2">
    <source>
        <dbReference type="Pfam" id="PF02441"/>
    </source>
</evidence>
<gene>
    <name evidence="3" type="ORF">AVDCRST_MAG01-01-1990</name>
</gene>
<dbReference type="GO" id="GO:0010181">
    <property type="term" value="F:FMN binding"/>
    <property type="evidence" value="ECO:0007669"/>
    <property type="project" value="TreeGrafter"/>
</dbReference>
<keyword evidence="1" id="KW-0472">Membrane</keyword>
<dbReference type="SUPFAM" id="SSF52507">
    <property type="entry name" value="Homo-oligomeric flavin-containing Cys decarboxylases, HFCD"/>
    <property type="match status" value="1"/>
</dbReference>
<feature type="transmembrane region" description="Helical" evidence="1">
    <location>
        <begin position="12"/>
        <end position="32"/>
    </location>
</feature>
<proteinExistence type="predicted"/>
<name>A0A6J4PI27_9ACTN</name>